<evidence type="ECO:0000313" key="5">
    <source>
        <dbReference type="Proteomes" id="UP001150266"/>
    </source>
</evidence>
<feature type="signal peptide" evidence="3">
    <location>
        <begin position="1"/>
        <end position="25"/>
    </location>
</feature>
<sequence>MSLFLLRPAVFLLATACAYPGPAHAEVASHNGMVFGPDSDGVHPHLPKAVIAAIVIAVVFVIILLVLLLLWRRQVRATTDDSASSLFDFVPAVKRQSSSNLSESLSRPSSPRSSVTTMVGSQSALNEKESQSYLHHGSNGPEADLEGSVETLTA</sequence>
<feature type="region of interest" description="Disordered" evidence="1">
    <location>
        <begin position="95"/>
        <end position="154"/>
    </location>
</feature>
<feature type="chain" id="PRO_5040902304" evidence="3">
    <location>
        <begin position="26"/>
        <end position="154"/>
    </location>
</feature>
<accession>A0A9W9AA56</accession>
<feature type="compositionally biased region" description="Low complexity" evidence="1">
    <location>
        <begin position="97"/>
        <end position="114"/>
    </location>
</feature>
<keyword evidence="3" id="KW-0732">Signal</keyword>
<evidence type="ECO:0000256" key="3">
    <source>
        <dbReference type="SAM" id="SignalP"/>
    </source>
</evidence>
<keyword evidence="2" id="KW-1133">Transmembrane helix</keyword>
<feature type="compositionally biased region" description="Polar residues" evidence="1">
    <location>
        <begin position="115"/>
        <end position="125"/>
    </location>
</feature>
<dbReference type="AlphaFoldDB" id="A0A9W9AA56"/>
<dbReference type="EMBL" id="JAOTPV010000010">
    <property type="protein sequence ID" value="KAJ4477518.1"/>
    <property type="molecule type" value="Genomic_DNA"/>
</dbReference>
<organism evidence="4 5">
    <name type="scientific">Lentinula aciculospora</name>
    <dbReference type="NCBI Taxonomy" id="153920"/>
    <lineage>
        <taxon>Eukaryota</taxon>
        <taxon>Fungi</taxon>
        <taxon>Dikarya</taxon>
        <taxon>Basidiomycota</taxon>
        <taxon>Agaricomycotina</taxon>
        <taxon>Agaricomycetes</taxon>
        <taxon>Agaricomycetidae</taxon>
        <taxon>Agaricales</taxon>
        <taxon>Marasmiineae</taxon>
        <taxon>Omphalotaceae</taxon>
        <taxon>Lentinula</taxon>
    </lineage>
</organism>
<dbReference type="OrthoDB" id="2957381at2759"/>
<evidence type="ECO:0000256" key="2">
    <source>
        <dbReference type="SAM" id="Phobius"/>
    </source>
</evidence>
<comment type="caution">
    <text evidence="4">The sequence shown here is derived from an EMBL/GenBank/DDBJ whole genome shotgun (WGS) entry which is preliminary data.</text>
</comment>
<keyword evidence="2" id="KW-0472">Membrane</keyword>
<name>A0A9W9AA56_9AGAR</name>
<evidence type="ECO:0000256" key="1">
    <source>
        <dbReference type="SAM" id="MobiDB-lite"/>
    </source>
</evidence>
<gene>
    <name evidence="4" type="ORF">J3R30DRAFT_3404843</name>
</gene>
<keyword evidence="5" id="KW-1185">Reference proteome</keyword>
<keyword evidence="2" id="KW-0812">Transmembrane</keyword>
<evidence type="ECO:0000313" key="4">
    <source>
        <dbReference type="EMBL" id="KAJ4477518.1"/>
    </source>
</evidence>
<protein>
    <submittedName>
        <fullName evidence="4">Uncharacterized protein</fullName>
    </submittedName>
</protein>
<reference evidence="4" key="1">
    <citation type="submission" date="2022-08" db="EMBL/GenBank/DDBJ databases">
        <title>A Global Phylogenomic Analysis of the Shiitake Genus Lentinula.</title>
        <authorList>
            <consortium name="DOE Joint Genome Institute"/>
            <person name="Sierra-Patev S."/>
            <person name="Min B."/>
            <person name="Naranjo-Ortiz M."/>
            <person name="Looney B."/>
            <person name="Konkel Z."/>
            <person name="Slot J.C."/>
            <person name="Sakamoto Y."/>
            <person name="Steenwyk J.L."/>
            <person name="Rokas A."/>
            <person name="Carro J."/>
            <person name="Camarero S."/>
            <person name="Ferreira P."/>
            <person name="Molpeceres G."/>
            <person name="Ruiz-Duenas F.J."/>
            <person name="Serrano A."/>
            <person name="Henrissat B."/>
            <person name="Drula E."/>
            <person name="Hughes K.W."/>
            <person name="Mata J.L."/>
            <person name="Ishikawa N.K."/>
            <person name="Vargas-Isla R."/>
            <person name="Ushijima S."/>
            <person name="Smith C.A."/>
            <person name="Ahrendt S."/>
            <person name="Andreopoulos W."/>
            <person name="He G."/>
            <person name="Labutti K."/>
            <person name="Lipzen A."/>
            <person name="Ng V."/>
            <person name="Riley R."/>
            <person name="Sandor L."/>
            <person name="Barry K."/>
            <person name="Martinez A.T."/>
            <person name="Xiao Y."/>
            <person name="Gibbons J.G."/>
            <person name="Terashima K."/>
            <person name="Grigoriev I.V."/>
            <person name="Hibbett D.S."/>
        </authorList>
    </citation>
    <scope>NUCLEOTIDE SEQUENCE</scope>
    <source>
        <strain evidence="4">JLM2183</strain>
    </source>
</reference>
<dbReference type="Proteomes" id="UP001150266">
    <property type="component" value="Unassembled WGS sequence"/>
</dbReference>
<proteinExistence type="predicted"/>
<feature type="transmembrane region" description="Helical" evidence="2">
    <location>
        <begin position="49"/>
        <end position="71"/>
    </location>
</feature>